<dbReference type="EMBL" id="BAABGZ010000079">
    <property type="protein sequence ID" value="GAA4368367.1"/>
    <property type="molecule type" value="Genomic_DNA"/>
</dbReference>
<reference evidence="3" key="1">
    <citation type="journal article" date="2019" name="Int. J. Syst. Evol. Microbiol.">
        <title>The Global Catalogue of Microorganisms (GCM) 10K type strain sequencing project: providing services to taxonomists for standard genome sequencing and annotation.</title>
        <authorList>
            <consortium name="The Broad Institute Genomics Platform"/>
            <consortium name="The Broad Institute Genome Sequencing Center for Infectious Disease"/>
            <person name="Wu L."/>
            <person name="Ma J."/>
        </authorList>
    </citation>
    <scope>NUCLEOTIDE SEQUENCE [LARGE SCALE GENOMIC DNA]</scope>
    <source>
        <strain evidence="3">JCM 17923</strain>
    </source>
</reference>
<keyword evidence="1" id="KW-0732">Signal</keyword>
<dbReference type="Proteomes" id="UP001501153">
    <property type="component" value="Unassembled WGS sequence"/>
</dbReference>
<name>A0ABP8IR83_9BACT</name>
<accession>A0ABP8IR83</accession>
<feature type="chain" id="PRO_5045864581" evidence="1">
    <location>
        <begin position="31"/>
        <end position="327"/>
    </location>
</feature>
<sequence length="327" mass="34995">MSLRSFLPAYMKQAGIVGSLLLASAGLGQAQGLAGPTAVLHSPYYHAYQPKAVPGAPARIGVVPARLQHPAAKRIFSKTRAQALLDSISRFLGRQPGLTAVALPAEIKPQHLPDVYFGTTDQELPGTLPGYVQNLKCPNPGQSCVQLAGWNGQGSTRQALLALMAAQKLDYLLLPIVREANIYFSQKMTSVGPISGGSASATSYYLDQGSQHVEHLSRLNDLNGTAGLLVLTGALIDAKGNLVLIGAETLKSLGVGFQPVRLSATEPFMALPADYEVLLRPLLRDDLSPPRPAWQEAATQLSQRLTGRLPYREDSPYLMFSPPQPGR</sequence>
<gene>
    <name evidence="2" type="ORF">GCM10023185_41080</name>
</gene>
<organism evidence="2 3">
    <name type="scientific">Hymenobacter saemangeumensis</name>
    <dbReference type="NCBI Taxonomy" id="1084522"/>
    <lineage>
        <taxon>Bacteria</taxon>
        <taxon>Pseudomonadati</taxon>
        <taxon>Bacteroidota</taxon>
        <taxon>Cytophagia</taxon>
        <taxon>Cytophagales</taxon>
        <taxon>Hymenobacteraceae</taxon>
        <taxon>Hymenobacter</taxon>
    </lineage>
</organism>
<evidence type="ECO:0000256" key="1">
    <source>
        <dbReference type="SAM" id="SignalP"/>
    </source>
</evidence>
<feature type="signal peptide" evidence="1">
    <location>
        <begin position="1"/>
        <end position="30"/>
    </location>
</feature>
<protein>
    <submittedName>
        <fullName evidence="2">Uncharacterized protein</fullName>
    </submittedName>
</protein>
<comment type="caution">
    <text evidence="2">The sequence shown here is derived from an EMBL/GenBank/DDBJ whole genome shotgun (WGS) entry which is preliminary data.</text>
</comment>
<evidence type="ECO:0000313" key="3">
    <source>
        <dbReference type="Proteomes" id="UP001501153"/>
    </source>
</evidence>
<proteinExistence type="predicted"/>
<dbReference type="RefSeq" id="WP_345238023.1">
    <property type="nucleotide sequence ID" value="NZ_BAABGZ010000079.1"/>
</dbReference>
<evidence type="ECO:0000313" key="2">
    <source>
        <dbReference type="EMBL" id="GAA4368367.1"/>
    </source>
</evidence>
<keyword evidence="3" id="KW-1185">Reference proteome</keyword>